<dbReference type="RefSeq" id="WP_004915685.1">
    <property type="nucleotide sequence ID" value="NZ_MPLS01000019.1"/>
</dbReference>
<keyword evidence="1" id="KW-0812">Transmembrane</keyword>
<accession>A0A1X0VDC4</accession>
<name>A0A1X0VDC4_LEUPS</name>
<dbReference type="eggNOG" id="COG4300">
    <property type="taxonomic scope" value="Bacteria"/>
</dbReference>
<feature type="transmembrane region" description="Helical" evidence="1">
    <location>
        <begin position="68"/>
        <end position="86"/>
    </location>
</feature>
<dbReference type="InterPro" id="IPR004676">
    <property type="entry name" value="Cd-R_transporter"/>
</dbReference>
<evidence type="ECO:0000313" key="3">
    <source>
        <dbReference type="Proteomes" id="UP000192288"/>
    </source>
</evidence>
<comment type="caution">
    <text evidence="2">The sequence shown here is derived from an EMBL/GenBank/DDBJ whole genome shotgun (WGS) entry which is preliminary data.</text>
</comment>
<dbReference type="Pfam" id="PF03596">
    <property type="entry name" value="Cad"/>
    <property type="match status" value="1"/>
</dbReference>
<feature type="transmembrane region" description="Helical" evidence="1">
    <location>
        <begin position="6"/>
        <end position="27"/>
    </location>
</feature>
<evidence type="ECO:0000256" key="1">
    <source>
        <dbReference type="SAM" id="Phobius"/>
    </source>
</evidence>
<protein>
    <submittedName>
        <fullName evidence="2">Permease</fullName>
    </submittedName>
</protein>
<proteinExistence type="predicted"/>
<dbReference type="STRING" id="33968.BMS77_05940"/>
<dbReference type="AlphaFoldDB" id="A0A1X0VDC4"/>
<gene>
    <name evidence="2" type="ORF">BMR96_06150</name>
</gene>
<keyword evidence="1" id="KW-0472">Membrane</keyword>
<reference evidence="2 3" key="1">
    <citation type="journal article" date="2017" name="Front. Microbiol.">
        <title>Genomic Characterization of Dairy Associated Leuconostoc Species and Diversity of Leuconostocs in Undefined Mixed Mesophilic Starter Cultures.</title>
        <authorList>
            <person name="Frantzen C.A."/>
            <person name="Kot W."/>
            <person name="Pedersen T.B."/>
            <person name="Ardo Y.M."/>
            <person name="Broadbent J.R."/>
            <person name="Neve H."/>
            <person name="Hansen L.H."/>
            <person name="Dal Bello F."/>
            <person name="Ostlie H.M."/>
            <person name="Kleppen H.P."/>
            <person name="Vogensen F.K."/>
            <person name="Holo H."/>
        </authorList>
    </citation>
    <scope>NUCLEOTIDE SEQUENCE [LARGE SCALE GENOMIC DNA]</scope>
    <source>
        <strain evidence="2 3">LMGCF08</strain>
    </source>
</reference>
<feature type="transmembrane region" description="Helical" evidence="1">
    <location>
        <begin position="39"/>
        <end position="62"/>
    </location>
</feature>
<keyword evidence="1" id="KW-1133">Transmembrane helix</keyword>
<dbReference type="EMBL" id="MPLS01000019">
    <property type="protein sequence ID" value="ORI97609.1"/>
    <property type="molecule type" value="Genomic_DNA"/>
</dbReference>
<sequence length="203" mass="22558">MLQTLMTAALSYIGTTTDYFVILLFIFGQYRQSAQVRSVVFGAYLGNAMLVMISVFIALGLKQVPEEWLLGLLGILPIIIGIKNYYSDSDEVAEVADNLRQSGKKQLILKMVGITIATCGADNIALYVPYFTTINLTLLPLIFAIFIVILSLALLLAYKVTQMPIVYQLLERFGDRVQLIIYVALGIYVMFAAGTLQHLFTLL</sequence>
<dbReference type="Proteomes" id="UP000192288">
    <property type="component" value="Unassembled WGS sequence"/>
</dbReference>
<feature type="transmembrane region" description="Helical" evidence="1">
    <location>
        <begin position="136"/>
        <end position="158"/>
    </location>
</feature>
<organism evidence="2 3">
    <name type="scientific">Leuconostoc pseudomesenteroides</name>
    <dbReference type="NCBI Taxonomy" id="33968"/>
    <lineage>
        <taxon>Bacteria</taxon>
        <taxon>Bacillati</taxon>
        <taxon>Bacillota</taxon>
        <taxon>Bacilli</taxon>
        <taxon>Lactobacillales</taxon>
        <taxon>Lactobacillaceae</taxon>
        <taxon>Leuconostoc</taxon>
    </lineage>
</organism>
<feature type="transmembrane region" description="Helical" evidence="1">
    <location>
        <begin position="107"/>
        <end position="130"/>
    </location>
</feature>
<feature type="transmembrane region" description="Helical" evidence="1">
    <location>
        <begin position="179"/>
        <end position="200"/>
    </location>
</feature>
<evidence type="ECO:0000313" key="2">
    <source>
        <dbReference type="EMBL" id="ORI97609.1"/>
    </source>
</evidence>